<keyword evidence="1" id="KW-0472">Membrane</keyword>
<reference evidence="2" key="1">
    <citation type="journal article" date="2020" name="Stud. Mycol.">
        <title>101 Dothideomycetes genomes: a test case for predicting lifestyles and emergence of pathogens.</title>
        <authorList>
            <person name="Haridas S."/>
            <person name="Albert R."/>
            <person name="Binder M."/>
            <person name="Bloem J."/>
            <person name="Labutti K."/>
            <person name="Salamov A."/>
            <person name="Andreopoulos B."/>
            <person name="Baker S."/>
            <person name="Barry K."/>
            <person name="Bills G."/>
            <person name="Bluhm B."/>
            <person name="Cannon C."/>
            <person name="Castanera R."/>
            <person name="Culley D."/>
            <person name="Daum C."/>
            <person name="Ezra D."/>
            <person name="Gonzalez J."/>
            <person name="Henrissat B."/>
            <person name="Kuo A."/>
            <person name="Liang C."/>
            <person name="Lipzen A."/>
            <person name="Lutzoni F."/>
            <person name="Magnuson J."/>
            <person name="Mondo S."/>
            <person name="Nolan M."/>
            <person name="Ohm R."/>
            <person name="Pangilinan J."/>
            <person name="Park H.-J."/>
            <person name="Ramirez L."/>
            <person name="Alfaro M."/>
            <person name="Sun H."/>
            <person name="Tritt A."/>
            <person name="Yoshinaga Y."/>
            <person name="Zwiers L.-H."/>
            <person name="Turgeon B."/>
            <person name="Goodwin S."/>
            <person name="Spatafora J."/>
            <person name="Crous P."/>
            <person name="Grigoriev I."/>
        </authorList>
    </citation>
    <scope>NUCLEOTIDE SEQUENCE</scope>
    <source>
        <strain evidence="2">CBS 690.94</strain>
    </source>
</reference>
<evidence type="ECO:0000256" key="1">
    <source>
        <dbReference type="SAM" id="Phobius"/>
    </source>
</evidence>
<evidence type="ECO:0000313" key="3">
    <source>
        <dbReference type="Proteomes" id="UP000799764"/>
    </source>
</evidence>
<organism evidence="2 3">
    <name type="scientific">Karstenula rhodostoma CBS 690.94</name>
    <dbReference type="NCBI Taxonomy" id="1392251"/>
    <lineage>
        <taxon>Eukaryota</taxon>
        <taxon>Fungi</taxon>
        <taxon>Dikarya</taxon>
        <taxon>Ascomycota</taxon>
        <taxon>Pezizomycotina</taxon>
        <taxon>Dothideomycetes</taxon>
        <taxon>Pleosporomycetidae</taxon>
        <taxon>Pleosporales</taxon>
        <taxon>Massarineae</taxon>
        <taxon>Didymosphaeriaceae</taxon>
        <taxon>Karstenula</taxon>
    </lineage>
</organism>
<dbReference type="EMBL" id="MU001502">
    <property type="protein sequence ID" value="KAF2443355.1"/>
    <property type="molecule type" value="Genomic_DNA"/>
</dbReference>
<accession>A0A9P4PG19</accession>
<sequence>MPRYLNSSHHLLHRTRTSRGESIRLAGLLNLEPLPRARGRIVGIFLIVMMPIPGLGLRIVTLRWSNTNRSEVSCAACLAFLGWRLWKAFISKNQACHDYHNTETTWPRRDVTSPY</sequence>
<gene>
    <name evidence="2" type="ORF">P171DRAFT_36231</name>
</gene>
<keyword evidence="1" id="KW-0812">Transmembrane</keyword>
<keyword evidence="1" id="KW-1133">Transmembrane helix</keyword>
<protein>
    <submittedName>
        <fullName evidence="2">Uncharacterized protein</fullName>
    </submittedName>
</protein>
<keyword evidence="3" id="KW-1185">Reference proteome</keyword>
<comment type="caution">
    <text evidence="2">The sequence shown here is derived from an EMBL/GenBank/DDBJ whole genome shotgun (WGS) entry which is preliminary data.</text>
</comment>
<feature type="transmembrane region" description="Helical" evidence="1">
    <location>
        <begin position="41"/>
        <end position="60"/>
    </location>
</feature>
<dbReference type="Proteomes" id="UP000799764">
    <property type="component" value="Unassembled WGS sequence"/>
</dbReference>
<dbReference type="AlphaFoldDB" id="A0A9P4PG19"/>
<proteinExistence type="predicted"/>
<evidence type="ECO:0000313" key="2">
    <source>
        <dbReference type="EMBL" id="KAF2443355.1"/>
    </source>
</evidence>
<name>A0A9P4PG19_9PLEO</name>